<sequence length="405" mass="45692">MLREPNRKEGDRRLSRITDHRLFSLGFSEKSKNRMRFLLCAAFICLMADATGVMAAVEEPWSEIEARTKFLRTKHYIEVVRVHSEVYKSARAKGGQEVPGPFPVHVILPDDYEKDIHRRYGVLYLLGGKSGWDNGPELGGATYWSVWCKTPLTMDNLKSGRLTPVNFQDNINQQELRMFNKWLQEDPYEDLIVVSLWNPGGGDTSQYEKYLIEEVIPFIDAHYRTIPDRRFRGIDGACAGAAQAIMISARHPEVFAYAGGQQTDLGSYPMTPDVWQRNVNRIKKAGGIAYNINTNVRDGCNSYSNRGRLYELVQNMRAAGFPVEVHVFESCGHGYCAYRYPNGHQALYWFSKQFKKNAQMLGINKDLPAPPTAAAQAASRGPETPQPIPAKDRQGPAGQSLPGLW</sequence>
<feature type="region of interest" description="Disordered" evidence="1">
    <location>
        <begin position="365"/>
        <end position="405"/>
    </location>
</feature>
<dbReference type="Gene3D" id="3.40.50.1820">
    <property type="entry name" value="alpha/beta hydrolase"/>
    <property type="match status" value="1"/>
</dbReference>
<comment type="caution">
    <text evidence="2">The sequence shown here is derived from an EMBL/GenBank/DDBJ whole genome shotgun (WGS) entry which is preliminary data.</text>
</comment>
<proteinExistence type="predicted"/>
<dbReference type="InterPro" id="IPR050583">
    <property type="entry name" value="Mycobacterial_A85_antigen"/>
</dbReference>
<accession>A0A7C4ERH7</accession>
<evidence type="ECO:0000313" key="2">
    <source>
        <dbReference type="EMBL" id="HGH60125.1"/>
    </source>
</evidence>
<dbReference type="InterPro" id="IPR000801">
    <property type="entry name" value="Esterase-like"/>
</dbReference>
<protein>
    <recommendedName>
        <fullName evidence="3">Esterase</fullName>
    </recommendedName>
</protein>
<name>A0A7C4ERH7_9BACT</name>
<evidence type="ECO:0000256" key="1">
    <source>
        <dbReference type="SAM" id="MobiDB-lite"/>
    </source>
</evidence>
<dbReference type="AlphaFoldDB" id="A0A7C4ERH7"/>
<dbReference type="PANTHER" id="PTHR48098">
    <property type="entry name" value="ENTEROCHELIN ESTERASE-RELATED"/>
    <property type="match status" value="1"/>
</dbReference>
<gene>
    <name evidence="2" type="ORF">ENV54_02365</name>
</gene>
<dbReference type="Pfam" id="PF00756">
    <property type="entry name" value="Esterase"/>
    <property type="match status" value="1"/>
</dbReference>
<dbReference type="EMBL" id="DTGT01000076">
    <property type="protein sequence ID" value="HGH60125.1"/>
    <property type="molecule type" value="Genomic_DNA"/>
</dbReference>
<evidence type="ECO:0008006" key="3">
    <source>
        <dbReference type="Google" id="ProtNLM"/>
    </source>
</evidence>
<organism evidence="2">
    <name type="scientific">Desulfomonile tiedjei</name>
    <dbReference type="NCBI Taxonomy" id="2358"/>
    <lineage>
        <taxon>Bacteria</taxon>
        <taxon>Pseudomonadati</taxon>
        <taxon>Thermodesulfobacteriota</taxon>
        <taxon>Desulfomonilia</taxon>
        <taxon>Desulfomonilales</taxon>
        <taxon>Desulfomonilaceae</taxon>
        <taxon>Desulfomonile</taxon>
    </lineage>
</organism>
<dbReference type="InterPro" id="IPR029058">
    <property type="entry name" value="AB_hydrolase_fold"/>
</dbReference>
<reference evidence="2" key="1">
    <citation type="journal article" date="2020" name="mSystems">
        <title>Genome- and Community-Level Interaction Insights into Carbon Utilization and Element Cycling Functions of Hydrothermarchaeota in Hydrothermal Sediment.</title>
        <authorList>
            <person name="Zhou Z."/>
            <person name="Liu Y."/>
            <person name="Xu W."/>
            <person name="Pan J."/>
            <person name="Luo Z.H."/>
            <person name="Li M."/>
        </authorList>
    </citation>
    <scope>NUCLEOTIDE SEQUENCE [LARGE SCALE GENOMIC DNA]</scope>
    <source>
        <strain evidence="2">SpSt-769</strain>
    </source>
</reference>
<dbReference type="SUPFAM" id="SSF53474">
    <property type="entry name" value="alpha/beta-Hydrolases"/>
    <property type="match status" value="1"/>
</dbReference>